<dbReference type="EMBL" id="QPIZ01000012">
    <property type="protein sequence ID" value="RCW33943.1"/>
    <property type="molecule type" value="Genomic_DNA"/>
</dbReference>
<organism evidence="1 2">
    <name type="scientific">Marinilabilia salmonicolor</name>
    <dbReference type="NCBI Taxonomy" id="989"/>
    <lineage>
        <taxon>Bacteria</taxon>
        <taxon>Pseudomonadati</taxon>
        <taxon>Bacteroidota</taxon>
        <taxon>Bacteroidia</taxon>
        <taxon>Marinilabiliales</taxon>
        <taxon>Marinilabiliaceae</taxon>
        <taxon>Marinilabilia</taxon>
    </lineage>
</organism>
<evidence type="ECO:0000313" key="1">
    <source>
        <dbReference type="EMBL" id="RCW33943.1"/>
    </source>
</evidence>
<dbReference type="AlphaFoldDB" id="A0A368UZC9"/>
<accession>A0A368UZC9</accession>
<gene>
    <name evidence="1" type="ORF">DFO77_112107</name>
</gene>
<evidence type="ECO:0000313" key="2">
    <source>
        <dbReference type="Proteomes" id="UP000252733"/>
    </source>
</evidence>
<reference evidence="1 2" key="1">
    <citation type="submission" date="2018-07" db="EMBL/GenBank/DDBJ databases">
        <title>Freshwater and sediment microbial communities from various areas in North America, analyzing microbe dynamics in response to fracking.</title>
        <authorList>
            <person name="Lamendella R."/>
        </authorList>
    </citation>
    <scope>NUCLEOTIDE SEQUENCE [LARGE SCALE GENOMIC DNA]</scope>
    <source>
        <strain evidence="1 2">160A</strain>
    </source>
</reference>
<keyword evidence="2" id="KW-1185">Reference proteome</keyword>
<comment type="caution">
    <text evidence="1">The sequence shown here is derived from an EMBL/GenBank/DDBJ whole genome shotgun (WGS) entry which is preliminary data.</text>
</comment>
<proteinExistence type="predicted"/>
<name>A0A368UZC9_9BACT</name>
<sequence length="63" mass="7490">MATIASKENVKNQPCEFHQTNNLDKLFADETSMIFFKHKYHKRICLKNIMRERSGSIRSQIFN</sequence>
<protein>
    <submittedName>
        <fullName evidence="1">Uncharacterized protein</fullName>
    </submittedName>
</protein>
<dbReference type="Proteomes" id="UP000252733">
    <property type="component" value="Unassembled WGS sequence"/>
</dbReference>